<feature type="transmembrane region" description="Helical" evidence="7">
    <location>
        <begin position="252"/>
        <end position="273"/>
    </location>
</feature>
<comment type="similarity">
    <text evidence="5">Belongs to the SAT4 family.</text>
</comment>
<keyword evidence="10" id="KW-1185">Reference proteome</keyword>
<dbReference type="GeneID" id="8099246"/>
<dbReference type="AlphaFoldDB" id="B8MN17"/>
<dbReference type="EMBL" id="EQ962658">
    <property type="protein sequence ID" value="EED13966.1"/>
    <property type="molecule type" value="Genomic_DNA"/>
</dbReference>
<keyword evidence="3 7" id="KW-1133">Transmembrane helix</keyword>
<feature type="domain" description="Rhodopsin" evidence="8">
    <location>
        <begin position="34"/>
        <end position="278"/>
    </location>
</feature>
<protein>
    <recommendedName>
        <fullName evidence="8">Rhodopsin domain-containing protein</fullName>
    </recommendedName>
</protein>
<keyword evidence="2 7" id="KW-0812">Transmembrane</keyword>
<comment type="subcellular location">
    <subcellularLocation>
        <location evidence="1">Membrane</location>
        <topology evidence="1">Multi-pass membrane protein</topology>
    </subcellularLocation>
</comment>
<dbReference type="PANTHER" id="PTHR33048">
    <property type="entry name" value="PTH11-LIKE INTEGRAL MEMBRANE PROTEIN (AFU_ORTHOLOGUE AFUA_5G11245)"/>
    <property type="match status" value="1"/>
</dbReference>
<proteinExistence type="inferred from homology"/>
<feature type="transmembrane region" description="Helical" evidence="7">
    <location>
        <begin position="218"/>
        <end position="240"/>
    </location>
</feature>
<feature type="transmembrane region" description="Helical" evidence="7">
    <location>
        <begin position="101"/>
        <end position="124"/>
    </location>
</feature>
<keyword evidence="4 7" id="KW-0472">Membrane</keyword>
<dbReference type="STRING" id="441959.B8MN17"/>
<feature type="transmembrane region" description="Helical" evidence="7">
    <location>
        <begin position="185"/>
        <end position="206"/>
    </location>
</feature>
<evidence type="ECO:0000256" key="5">
    <source>
        <dbReference type="ARBA" id="ARBA00038359"/>
    </source>
</evidence>
<dbReference type="InterPro" id="IPR052337">
    <property type="entry name" value="SAT4-like"/>
</dbReference>
<feature type="region of interest" description="Disordered" evidence="6">
    <location>
        <begin position="300"/>
        <end position="325"/>
    </location>
</feature>
<feature type="compositionally biased region" description="Gly residues" evidence="6">
    <location>
        <begin position="304"/>
        <end position="315"/>
    </location>
</feature>
<evidence type="ECO:0000256" key="2">
    <source>
        <dbReference type="ARBA" id="ARBA00022692"/>
    </source>
</evidence>
<sequence>MDEPVFTMHARVSKPVFLGMLWAFTAVSFLFVLFRIVVRYGSFRRLYLDDFFVLLAWSIMLTTAIIWQIQGQVLYEIYAISAGTQSYTPDTLPKFLKFMRFIAPLTILFYSSLWCVKFSFLAFFFRLGSKIQSHRIWWYVVLAVTAAVWISSVADIDYKCSLGGLEDILIQCSDLRHVQYENRTFWANCAGDVITDLLILSIPVLMLWNIRISIGKKLILLAVFSATILIMAVAIIRVVINIDLDRSVDISWLYFWSFIEMGTAIIISCIASFRQLFVTSQNQHLYGKAAYRTPYQKLPNIGRKGYGPGESGPRGEGNTESQRSAVGATIVPLDVLYVRKEFEVANVPATKRPPLNREWE</sequence>
<dbReference type="InterPro" id="IPR049326">
    <property type="entry name" value="Rhodopsin_dom_fungi"/>
</dbReference>
<dbReference type="OrthoDB" id="444631at2759"/>
<organism evidence="9 10">
    <name type="scientific">Talaromyces stipitatus (strain ATCC 10500 / CBS 375.48 / QM 6759 / NRRL 1006)</name>
    <name type="common">Penicillium stipitatum</name>
    <dbReference type="NCBI Taxonomy" id="441959"/>
    <lineage>
        <taxon>Eukaryota</taxon>
        <taxon>Fungi</taxon>
        <taxon>Dikarya</taxon>
        <taxon>Ascomycota</taxon>
        <taxon>Pezizomycotina</taxon>
        <taxon>Eurotiomycetes</taxon>
        <taxon>Eurotiomycetidae</taxon>
        <taxon>Eurotiales</taxon>
        <taxon>Trichocomaceae</taxon>
        <taxon>Talaromyces</taxon>
        <taxon>Talaromyces sect. Talaromyces</taxon>
    </lineage>
</organism>
<dbReference type="VEuPathDB" id="FungiDB:TSTA_102010"/>
<name>B8MN17_TALSN</name>
<dbReference type="Pfam" id="PF20684">
    <property type="entry name" value="Fung_rhodopsin"/>
    <property type="match status" value="1"/>
</dbReference>
<evidence type="ECO:0000256" key="7">
    <source>
        <dbReference type="SAM" id="Phobius"/>
    </source>
</evidence>
<dbReference type="Proteomes" id="UP000001745">
    <property type="component" value="Unassembled WGS sequence"/>
</dbReference>
<evidence type="ECO:0000313" key="10">
    <source>
        <dbReference type="Proteomes" id="UP000001745"/>
    </source>
</evidence>
<accession>B8MN17</accession>
<evidence type="ECO:0000256" key="6">
    <source>
        <dbReference type="SAM" id="MobiDB-lite"/>
    </source>
</evidence>
<dbReference type="PANTHER" id="PTHR33048:SF47">
    <property type="entry name" value="INTEGRAL MEMBRANE PROTEIN-RELATED"/>
    <property type="match status" value="1"/>
</dbReference>
<evidence type="ECO:0000313" key="9">
    <source>
        <dbReference type="EMBL" id="EED13966.1"/>
    </source>
</evidence>
<evidence type="ECO:0000259" key="8">
    <source>
        <dbReference type="Pfam" id="PF20684"/>
    </source>
</evidence>
<gene>
    <name evidence="9" type="ORF">TSTA_102010</name>
</gene>
<evidence type="ECO:0000256" key="3">
    <source>
        <dbReference type="ARBA" id="ARBA00022989"/>
    </source>
</evidence>
<dbReference type="GO" id="GO:0016020">
    <property type="term" value="C:membrane"/>
    <property type="evidence" value="ECO:0007669"/>
    <property type="project" value="UniProtKB-SubCell"/>
</dbReference>
<dbReference type="RefSeq" id="XP_002486204.1">
    <property type="nucleotide sequence ID" value="XM_002486159.1"/>
</dbReference>
<dbReference type="HOGENOM" id="CLU_046870_3_0_1"/>
<feature type="transmembrane region" description="Helical" evidence="7">
    <location>
        <begin position="50"/>
        <end position="69"/>
    </location>
</feature>
<dbReference type="OMA" id="FWANCAG"/>
<evidence type="ECO:0000256" key="4">
    <source>
        <dbReference type="ARBA" id="ARBA00023136"/>
    </source>
</evidence>
<dbReference type="PhylomeDB" id="B8MN17"/>
<reference evidence="10" key="1">
    <citation type="journal article" date="2015" name="Genome Announc.">
        <title>Genome sequence of the AIDS-associated pathogen Penicillium marneffei (ATCC18224) and its near taxonomic relative Talaromyces stipitatus (ATCC10500).</title>
        <authorList>
            <person name="Nierman W.C."/>
            <person name="Fedorova-Abrams N.D."/>
            <person name="Andrianopoulos A."/>
        </authorList>
    </citation>
    <scope>NUCLEOTIDE SEQUENCE [LARGE SCALE GENOMIC DNA]</scope>
    <source>
        <strain evidence="10">ATCC 10500 / CBS 375.48 / QM 6759 / NRRL 1006</strain>
    </source>
</reference>
<feature type="transmembrane region" description="Helical" evidence="7">
    <location>
        <begin position="20"/>
        <end position="38"/>
    </location>
</feature>
<feature type="transmembrane region" description="Helical" evidence="7">
    <location>
        <begin position="136"/>
        <end position="154"/>
    </location>
</feature>
<dbReference type="eggNOG" id="ENOG502SSB8">
    <property type="taxonomic scope" value="Eukaryota"/>
</dbReference>
<evidence type="ECO:0000256" key="1">
    <source>
        <dbReference type="ARBA" id="ARBA00004141"/>
    </source>
</evidence>
<dbReference type="InParanoid" id="B8MN17"/>